<dbReference type="AlphaFoldDB" id="A0AAV4AJ19"/>
<dbReference type="EMBL" id="BLXT01003784">
    <property type="protein sequence ID" value="GFO06783.1"/>
    <property type="molecule type" value="Genomic_DNA"/>
</dbReference>
<gene>
    <name evidence="1" type="ORF">PoB_003328800</name>
</gene>
<proteinExistence type="predicted"/>
<organism evidence="1 2">
    <name type="scientific">Plakobranchus ocellatus</name>
    <dbReference type="NCBI Taxonomy" id="259542"/>
    <lineage>
        <taxon>Eukaryota</taxon>
        <taxon>Metazoa</taxon>
        <taxon>Spiralia</taxon>
        <taxon>Lophotrochozoa</taxon>
        <taxon>Mollusca</taxon>
        <taxon>Gastropoda</taxon>
        <taxon>Heterobranchia</taxon>
        <taxon>Euthyneura</taxon>
        <taxon>Panpulmonata</taxon>
        <taxon>Sacoglossa</taxon>
        <taxon>Placobranchoidea</taxon>
        <taxon>Plakobranchidae</taxon>
        <taxon>Plakobranchus</taxon>
    </lineage>
</organism>
<protein>
    <submittedName>
        <fullName evidence="1">Polyprotein</fullName>
    </submittedName>
</protein>
<name>A0AAV4AJ19_9GAST</name>
<keyword evidence="2" id="KW-1185">Reference proteome</keyword>
<comment type="caution">
    <text evidence="1">The sequence shown here is derived from an EMBL/GenBank/DDBJ whole genome shotgun (WGS) entry which is preliminary data.</text>
</comment>
<reference evidence="1 2" key="1">
    <citation type="journal article" date="2021" name="Elife">
        <title>Chloroplast acquisition without the gene transfer in kleptoplastic sea slugs, Plakobranchus ocellatus.</title>
        <authorList>
            <person name="Maeda T."/>
            <person name="Takahashi S."/>
            <person name="Yoshida T."/>
            <person name="Shimamura S."/>
            <person name="Takaki Y."/>
            <person name="Nagai Y."/>
            <person name="Toyoda A."/>
            <person name="Suzuki Y."/>
            <person name="Arimoto A."/>
            <person name="Ishii H."/>
            <person name="Satoh N."/>
            <person name="Nishiyama T."/>
            <person name="Hasebe M."/>
            <person name="Maruyama T."/>
            <person name="Minagawa J."/>
            <person name="Obokata J."/>
            <person name="Shigenobu S."/>
        </authorList>
    </citation>
    <scope>NUCLEOTIDE SEQUENCE [LARGE SCALE GENOMIC DNA]</scope>
</reference>
<evidence type="ECO:0000313" key="2">
    <source>
        <dbReference type="Proteomes" id="UP000735302"/>
    </source>
</evidence>
<dbReference type="Proteomes" id="UP000735302">
    <property type="component" value="Unassembled WGS sequence"/>
</dbReference>
<accession>A0AAV4AJ19</accession>
<evidence type="ECO:0000313" key="1">
    <source>
        <dbReference type="EMBL" id="GFO06783.1"/>
    </source>
</evidence>
<sequence length="114" mass="13325">MNEAWHRILFKDSGQIIMVELTVPYKSRIEEANTSKREKYKDLIKELEKAGYKSQILPIEVVARGFVGTPAYNPLSKLSINDQRRIKALKVQAETVETSSRWIWGRRKEQLLHK</sequence>